<name>C7NLW7_KYTSD</name>
<proteinExistence type="predicted"/>
<dbReference type="AlphaFoldDB" id="C7NLW7"/>
<sequence length="87" mass="9349">MSQPPAPGPRTPRDQRKVAGATMAAAVAFFLAWWVLGDEWPSLTSFEGWGPFLIAAFLGGTVLVVGLALAEPKDPWDSHLDEDRGTV</sequence>
<evidence type="ECO:0000256" key="1">
    <source>
        <dbReference type="SAM" id="Phobius"/>
    </source>
</evidence>
<reference evidence="2 3" key="1">
    <citation type="journal article" date="2009" name="Stand. Genomic Sci.">
        <title>Complete genome sequence of Kytococcus sedentarius type strain (541).</title>
        <authorList>
            <person name="Sims D."/>
            <person name="Brettin T."/>
            <person name="Detter J.C."/>
            <person name="Han C."/>
            <person name="Lapidus A."/>
            <person name="Copeland A."/>
            <person name="Glavina Del Rio T."/>
            <person name="Nolan M."/>
            <person name="Chen F."/>
            <person name="Lucas S."/>
            <person name="Tice H."/>
            <person name="Cheng J.F."/>
            <person name="Bruce D."/>
            <person name="Goodwin L."/>
            <person name="Pitluck S."/>
            <person name="Ovchinnikova G."/>
            <person name="Pati A."/>
            <person name="Ivanova N."/>
            <person name="Mavrommatis K."/>
            <person name="Chen A."/>
            <person name="Palaniappan K."/>
            <person name="D'haeseleer P."/>
            <person name="Chain P."/>
            <person name="Bristow J."/>
            <person name="Eisen J.A."/>
            <person name="Markowitz V."/>
            <person name="Hugenholtz P."/>
            <person name="Schneider S."/>
            <person name="Goker M."/>
            <person name="Pukall R."/>
            <person name="Kyrpides N.C."/>
            <person name="Klenk H.P."/>
        </authorList>
    </citation>
    <scope>NUCLEOTIDE SEQUENCE [LARGE SCALE GENOMIC DNA]</scope>
    <source>
        <strain evidence="3">ATCC 14392 / DSM 20547 / JCM 11482 / CCUG 33030 / NBRC 15357 / NCTC 11040 / CCM 314 / 541</strain>
    </source>
</reference>
<keyword evidence="1" id="KW-0472">Membrane</keyword>
<dbReference type="RefSeq" id="WP_015780149.1">
    <property type="nucleotide sequence ID" value="NC_013169.1"/>
</dbReference>
<organism evidence="2 3">
    <name type="scientific">Kytococcus sedentarius (strain ATCC 14392 / DSM 20547 / JCM 11482 / CCUG 33030 / NBRC 15357 / NCTC 11040 / CCM 314 / 541)</name>
    <name type="common">Micrococcus sedentarius</name>
    <dbReference type="NCBI Taxonomy" id="478801"/>
    <lineage>
        <taxon>Bacteria</taxon>
        <taxon>Bacillati</taxon>
        <taxon>Actinomycetota</taxon>
        <taxon>Actinomycetes</taxon>
        <taxon>Micrococcales</taxon>
        <taxon>Kytococcaceae</taxon>
        <taxon>Kytococcus</taxon>
    </lineage>
</organism>
<feature type="transmembrane region" description="Helical" evidence="1">
    <location>
        <begin position="48"/>
        <end position="70"/>
    </location>
</feature>
<evidence type="ECO:0000313" key="2">
    <source>
        <dbReference type="EMBL" id="ACV07216.1"/>
    </source>
</evidence>
<protein>
    <submittedName>
        <fullName evidence="2">Uncharacterized protein</fullName>
    </submittedName>
</protein>
<keyword evidence="1" id="KW-0812">Transmembrane</keyword>
<gene>
    <name evidence="2" type="ordered locus">Ksed_22330</name>
</gene>
<dbReference type="Proteomes" id="UP000006666">
    <property type="component" value="Chromosome"/>
</dbReference>
<dbReference type="KEGG" id="kse:Ksed_22330"/>
<keyword evidence="1" id="KW-1133">Transmembrane helix</keyword>
<dbReference type="HOGENOM" id="CLU_2479310_0_0_11"/>
<keyword evidence="3" id="KW-1185">Reference proteome</keyword>
<dbReference type="EMBL" id="CP001686">
    <property type="protein sequence ID" value="ACV07216.1"/>
    <property type="molecule type" value="Genomic_DNA"/>
</dbReference>
<accession>C7NLW7</accession>
<evidence type="ECO:0000313" key="3">
    <source>
        <dbReference type="Proteomes" id="UP000006666"/>
    </source>
</evidence>
<feature type="transmembrane region" description="Helical" evidence="1">
    <location>
        <begin position="18"/>
        <end position="36"/>
    </location>
</feature>